<sequence length="96" mass="10201">MGWGFDFYQAIRKNPGGATSGLSVTSCCPLSAASVPTPRRQKPCGAHTPEALSDMVDWVKLAYRKLGQAGAQSIFNKLIGFESCQDFNALSTVSAS</sequence>
<protein>
    <submittedName>
        <fullName evidence="1">Uncharacterized protein</fullName>
    </submittedName>
</protein>
<dbReference type="EMBL" id="VDEP01000304">
    <property type="protein sequence ID" value="KAA1109841.1"/>
    <property type="molecule type" value="Genomic_DNA"/>
</dbReference>
<organism evidence="1 2">
    <name type="scientific">Puccinia graminis f. sp. tritici</name>
    <dbReference type="NCBI Taxonomy" id="56615"/>
    <lineage>
        <taxon>Eukaryota</taxon>
        <taxon>Fungi</taxon>
        <taxon>Dikarya</taxon>
        <taxon>Basidiomycota</taxon>
        <taxon>Pucciniomycotina</taxon>
        <taxon>Pucciniomycetes</taxon>
        <taxon>Pucciniales</taxon>
        <taxon>Pucciniaceae</taxon>
        <taxon>Puccinia</taxon>
    </lineage>
</organism>
<evidence type="ECO:0000313" key="2">
    <source>
        <dbReference type="Proteomes" id="UP000325313"/>
    </source>
</evidence>
<gene>
    <name evidence="1" type="ORF">PGTUg99_035653</name>
</gene>
<comment type="caution">
    <text evidence="1">The sequence shown here is derived from an EMBL/GenBank/DDBJ whole genome shotgun (WGS) entry which is preliminary data.</text>
</comment>
<dbReference type="Proteomes" id="UP000325313">
    <property type="component" value="Unassembled WGS sequence"/>
</dbReference>
<accession>A0A5B0Q9G0</accession>
<reference evidence="1 2" key="1">
    <citation type="submission" date="2019-05" db="EMBL/GenBank/DDBJ databases">
        <title>Emergence of the Ug99 lineage of the wheat stem rust pathogen through somatic hybridization.</title>
        <authorList>
            <person name="Li F."/>
            <person name="Upadhyaya N.M."/>
            <person name="Sperschneider J."/>
            <person name="Matny O."/>
            <person name="Nguyen-Phuc H."/>
            <person name="Mago R."/>
            <person name="Raley C."/>
            <person name="Miller M.E."/>
            <person name="Silverstein K.A.T."/>
            <person name="Henningsen E."/>
            <person name="Hirsch C.D."/>
            <person name="Visser B."/>
            <person name="Pretorius Z.A."/>
            <person name="Steffenson B.J."/>
            <person name="Schwessinger B."/>
            <person name="Dodds P.N."/>
            <person name="Figueroa M."/>
        </authorList>
    </citation>
    <scope>NUCLEOTIDE SEQUENCE [LARGE SCALE GENOMIC DNA]</scope>
    <source>
        <strain evidence="1 2">Ug99</strain>
    </source>
</reference>
<name>A0A5B0Q9G0_PUCGR</name>
<evidence type="ECO:0000313" key="1">
    <source>
        <dbReference type="EMBL" id="KAA1109841.1"/>
    </source>
</evidence>
<dbReference type="AlphaFoldDB" id="A0A5B0Q9G0"/>
<proteinExistence type="predicted"/>